<dbReference type="GeneID" id="107066190"/>
<evidence type="ECO:0000256" key="12">
    <source>
        <dbReference type="SAM" id="Phobius"/>
    </source>
</evidence>
<keyword evidence="10" id="KW-0496">Mitochondrion</keyword>
<protein>
    <submittedName>
        <fullName evidence="14">NADH dehydrogenase [ubiquinone] 1 beta subcomplex subunit 2, mitochondrial-like</fullName>
    </submittedName>
</protein>
<comment type="function">
    <text evidence="1">Accessory subunit of the mitochondrial membrane respiratory chain NADH dehydrogenase (Complex I), that is believed not to be involved in catalysis. Complex I functions in the transfer of electrons from NADH to the respiratory chain. The immediate electron acceptor for the enzyme is believed to be ubiquinone.</text>
</comment>
<evidence type="ECO:0000256" key="4">
    <source>
        <dbReference type="ARBA" id="ARBA00011533"/>
    </source>
</evidence>
<evidence type="ECO:0000256" key="11">
    <source>
        <dbReference type="ARBA" id="ARBA00023136"/>
    </source>
</evidence>
<organism evidence="13 14">
    <name type="scientific">Polistes dominula</name>
    <name type="common">European paper wasp</name>
    <name type="synonym">Vespa dominula</name>
    <dbReference type="NCBI Taxonomy" id="743375"/>
    <lineage>
        <taxon>Eukaryota</taxon>
        <taxon>Metazoa</taxon>
        <taxon>Ecdysozoa</taxon>
        <taxon>Arthropoda</taxon>
        <taxon>Hexapoda</taxon>
        <taxon>Insecta</taxon>
        <taxon>Pterygota</taxon>
        <taxon>Neoptera</taxon>
        <taxon>Endopterygota</taxon>
        <taxon>Hymenoptera</taxon>
        <taxon>Apocrita</taxon>
        <taxon>Aculeata</taxon>
        <taxon>Vespoidea</taxon>
        <taxon>Vespidae</taxon>
        <taxon>Polistinae</taxon>
        <taxon>Polistini</taxon>
        <taxon>Polistes</taxon>
    </lineage>
</organism>
<dbReference type="RefSeq" id="XP_015176075.1">
    <property type="nucleotide sequence ID" value="XM_015320589.1"/>
</dbReference>
<evidence type="ECO:0000256" key="2">
    <source>
        <dbReference type="ARBA" id="ARBA00004443"/>
    </source>
</evidence>
<proteinExistence type="inferred from homology"/>
<evidence type="ECO:0000256" key="6">
    <source>
        <dbReference type="ARBA" id="ARBA00022660"/>
    </source>
</evidence>
<sequence length="103" mass="12241">MLISRSVNLVKHISKHVKRKNTLINNQPVRLSSHAEWGYREDTSNAKSKKNYIIAAEIFGGFAWWWFLYRLWHDHMHLVGHFDYPDASKWTDEELGIPPDDYD</sequence>
<comment type="similarity">
    <text evidence="3">Belongs to the complex I NDUFB2 subunit family.</text>
</comment>
<reference evidence="14" key="1">
    <citation type="submission" date="2025-08" db="UniProtKB">
        <authorList>
            <consortium name="RefSeq"/>
        </authorList>
    </citation>
    <scope>IDENTIFICATION</scope>
    <source>
        <tissue evidence="14">Whole body</tissue>
    </source>
</reference>
<keyword evidence="8" id="KW-0809">Transit peptide</keyword>
<evidence type="ECO:0000256" key="9">
    <source>
        <dbReference type="ARBA" id="ARBA00022982"/>
    </source>
</evidence>
<feature type="transmembrane region" description="Helical" evidence="12">
    <location>
        <begin position="52"/>
        <end position="72"/>
    </location>
</feature>
<evidence type="ECO:0000256" key="1">
    <source>
        <dbReference type="ARBA" id="ARBA00003195"/>
    </source>
</evidence>
<dbReference type="PANTHER" id="PTHR15223">
    <property type="entry name" value="NADH-UBIQUINONE OXIDOREDUCTASE AGGG SUBUNIT"/>
    <property type="match status" value="1"/>
</dbReference>
<dbReference type="PANTHER" id="PTHR15223:SF1">
    <property type="entry name" value="NADH DEHYDROGENASE [UBIQUINONE] 1 BETA SUBCOMPLEX SUBUNIT 2, MITOCHONDRIAL"/>
    <property type="match status" value="1"/>
</dbReference>
<evidence type="ECO:0000313" key="13">
    <source>
        <dbReference type="Proteomes" id="UP000694924"/>
    </source>
</evidence>
<dbReference type="Pfam" id="PF14813">
    <property type="entry name" value="NADH_B2"/>
    <property type="match status" value="1"/>
</dbReference>
<evidence type="ECO:0000256" key="5">
    <source>
        <dbReference type="ARBA" id="ARBA00022448"/>
    </source>
</evidence>
<keyword evidence="6" id="KW-0679">Respiratory chain</keyword>
<keyword evidence="5" id="KW-0813">Transport</keyword>
<keyword evidence="12" id="KW-1133">Transmembrane helix</keyword>
<evidence type="ECO:0000256" key="3">
    <source>
        <dbReference type="ARBA" id="ARBA00005923"/>
    </source>
</evidence>
<evidence type="ECO:0000313" key="14">
    <source>
        <dbReference type="RefSeq" id="XP_015176075.1"/>
    </source>
</evidence>
<evidence type="ECO:0000256" key="8">
    <source>
        <dbReference type="ARBA" id="ARBA00022946"/>
    </source>
</evidence>
<evidence type="ECO:0000256" key="10">
    <source>
        <dbReference type="ARBA" id="ARBA00023128"/>
    </source>
</evidence>
<comment type="subcellular location">
    <subcellularLocation>
        <location evidence="2">Mitochondrion inner membrane</location>
        <topology evidence="2">Peripheral membrane protein</topology>
        <orientation evidence="2">Matrix side</orientation>
    </subcellularLocation>
</comment>
<keyword evidence="11 12" id="KW-0472">Membrane</keyword>
<dbReference type="Proteomes" id="UP000694924">
    <property type="component" value="Unplaced"/>
</dbReference>
<name>A0ABM1I788_POLDO</name>
<comment type="subunit">
    <text evidence="4">Complex I is composed of 45 different subunits.</text>
</comment>
<keyword evidence="9" id="KW-0249">Electron transport</keyword>
<dbReference type="InterPro" id="IPR026627">
    <property type="entry name" value="NDUFB2_animal"/>
</dbReference>
<gene>
    <name evidence="14" type="primary">LOC107066190</name>
</gene>
<keyword evidence="13" id="KW-1185">Reference proteome</keyword>
<evidence type="ECO:0000256" key="7">
    <source>
        <dbReference type="ARBA" id="ARBA00022792"/>
    </source>
</evidence>
<accession>A0ABM1I788</accession>
<keyword evidence="12" id="KW-0812">Transmembrane</keyword>
<keyword evidence="7" id="KW-0999">Mitochondrion inner membrane</keyword>